<proteinExistence type="predicted"/>
<sequence length="489" mass="55944">MEKEIQTYEKRHIMENYQVKTEQLEKLEKKVQELEETQKELEQQAAALHAALDPDDNNDQISVKQFLMEKADSGHELSKEQEDFVDALNRQEIIKRELDSTTQQRDVLKEEVDGLAEKGDKLQKLYEERDELLDNIFGGEYGSELENSLEKEVDLLHEQKKHVDQAHFKWTQAHMMVKQAISQLGLSLQKWKEMSDISPDEFEQRYSCAAETRNNLVAAIQNLQGAQRYLPNVVFPYCSEEEVDTLEKAVSNIFTDIQTEERQEHALACYDTTYRRSSALRQWFEQVLNTTIARDLARITETCKTKTLELRQERIRLIRKKVKEMTGKDVDVDPVMASDADDASDDAAADEQVAQLFEADNAEEQDNSLSPGPQMPPAPTPVPINELAPPPSNEEIFVPDGYLHRKRITHHKLSWSTIDVTSNVIKWMLNGAIIQPLRIFGLFSRNGGIIKVLNASYTGECGKLVGPEICDQKSECYPHRRDISLNAAP</sequence>
<evidence type="ECO:0000313" key="4">
    <source>
        <dbReference type="RefSeq" id="XP_022240529.1"/>
    </source>
</evidence>
<dbReference type="PANTHER" id="PTHR21974">
    <property type="entry name" value="RE15880P"/>
    <property type="match status" value="1"/>
</dbReference>
<reference evidence="4" key="1">
    <citation type="submission" date="2025-08" db="UniProtKB">
        <authorList>
            <consortium name="RefSeq"/>
        </authorList>
    </citation>
    <scope>IDENTIFICATION</scope>
    <source>
        <tissue evidence="4">Muscle</tissue>
    </source>
</reference>
<accession>A0ABM1SA74</accession>
<dbReference type="PANTHER" id="PTHR21974:SF2">
    <property type="entry name" value="RE15880P"/>
    <property type="match status" value="1"/>
</dbReference>
<feature type="coiled-coil region" evidence="1">
    <location>
        <begin position="91"/>
        <end position="135"/>
    </location>
</feature>
<keyword evidence="1" id="KW-0175">Coiled coil</keyword>
<evidence type="ECO:0000256" key="1">
    <source>
        <dbReference type="SAM" id="Coils"/>
    </source>
</evidence>
<evidence type="ECO:0000256" key="2">
    <source>
        <dbReference type="SAM" id="MobiDB-lite"/>
    </source>
</evidence>
<feature type="region of interest" description="Disordered" evidence="2">
    <location>
        <begin position="362"/>
        <end position="389"/>
    </location>
</feature>
<dbReference type="RefSeq" id="XP_022240529.1">
    <property type="nucleotide sequence ID" value="XM_022384821.1"/>
</dbReference>
<feature type="coiled-coil region" evidence="1">
    <location>
        <begin position="10"/>
        <end position="51"/>
    </location>
</feature>
<keyword evidence="3" id="KW-1185">Reference proteome</keyword>
<dbReference type="Proteomes" id="UP000694941">
    <property type="component" value="Unplaced"/>
</dbReference>
<dbReference type="GeneID" id="111085582"/>
<gene>
    <name evidence="4" type="primary">LOC111085582</name>
</gene>
<organism evidence="3 4">
    <name type="scientific">Limulus polyphemus</name>
    <name type="common">Atlantic horseshoe crab</name>
    <dbReference type="NCBI Taxonomy" id="6850"/>
    <lineage>
        <taxon>Eukaryota</taxon>
        <taxon>Metazoa</taxon>
        <taxon>Ecdysozoa</taxon>
        <taxon>Arthropoda</taxon>
        <taxon>Chelicerata</taxon>
        <taxon>Merostomata</taxon>
        <taxon>Xiphosura</taxon>
        <taxon>Limulidae</taxon>
        <taxon>Limulus</taxon>
    </lineage>
</organism>
<feature type="compositionally biased region" description="Pro residues" evidence="2">
    <location>
        <begin position="373"/>
        <end position="389"/>
    </location>
</feature>
<evidence type="ECO:0000313" key="3">
    <source>
        <dbReference type="Proteomes" id="UP000694941"/>
    </source>
</evidence>
<name>A0ABM1SA74_LIMPO</name>
<protein>
    <submittedName>
        <fullName evidence="4">Uncharacterized protein LOC111085582</fullName>
    </submittedName>
</protein>